<name>G2JBS8_9BURK</name>
<dbReference type="RefSeq" id="WP_006683282.1">
    <property type="nucleotide sequence ID" value="NZ_CAFB01000081.1"/>
</dbReference>
<evidence type="ECO:0000313" key="2">
    <source>
        <dbReference type="Proteomes" id="UP000054051"/>
    </source>
</evidence>
<comment type="caution">
    <text evidence="1">The sequence shown here is derived from an EMBL/GenBank/DDBJ whole genome shotgun (WGS) entry which is preliminary data.</text>
</comment>
<dbReference type="AlphaFoldDB" id="G2JBS8"/>
<accession>G2JBS8</accession>
<evidence type="ECO:0000313" key="1">
    <source>
        <dbReference type="EMBL" id="CCD30233.1"/>
    </source>
</evidence>
<organism evidence="1 2">
    <name type="scientific">Candidatus Glomeribacter gigasporarum BEG34</name>
    <dbReference type="NCBI Taxonomy" id="1070319"/>
    <lineage>
        <taxon>Bacteria</taxon>
        <taxon>Pseudomonadati</taxon>
        <taxon>Pseudomonadota</taxon>
        <taxon>Betaproteobacteria</taxon>
        <taxon>Burkholderiales</taxon>
        <taxon>Burkholderiaceae</taxon>
        <taxon>Candidatus Glomeribacter</taxon>
    </lineage>
</organism>
<reference evidence="1 2" key="1">
    <citation type="submission" date="2011-08" db="EMBL/GenBank/DDBJ databases">
        <title>The genome of the obligate endobacterium of an arbuscular mycorrhizal fungus reveals an interphylum network of nutritional interactions.</title>
        <authorList>
            <person name="Ghignone S."/>
            <person name="Salvioli A."/>
            <person name="Anca I."/>
            <person name="Lumini E."/>
            <person name="Ortu G."/>
            <person name="Petiti L."/>
            <person name="Cruveiller S."/>
            <person name="Bianciotto V."/>
            <person name="Piffanelli P."/>
            <person name="Lanfranco L."/>
            <person name="Bonfante P."/>
        </authorList>
    </citation>
    <scope>NUCLEOTIDE SEQUENCE [LARGE SCALE GENOMIC DNA]</scope>
    <source>
        <strain evidence="1 2">BEG34</strain>
    </source>
</reference>
<keyword evidence="2" id="KW-1185">Reference proteome</keyword>
<dbReference type="OrthoDB" id="330204at2"/>
<dbReference type="EMBL" id="CAFB01000081">
    <property type="protein sequence ID" value="CCD30233.1"/>
    <property type="molecule type" value="Genomic_DNA"/>
</dbReference>
<dbReference type="Proteomes" id="UP000054051">
    <property type="component" value="Unassembled WGS sequence"/>
</dbReference>
<protein>
    <submittedName>
        <fullName evidence="1">Putative phage-ralated protein</fullName>
    </submittedName>
</protein>
<gene>
    <name evidence="1" type="ORF">CAGGBEG34_600004</name>
</gene>
<sequence length="99" mass="11172">MAQFTVRIELHNAHSSTYNSVHKDLHHVGFTHITECNGIPYQMPHAEYNYEGNITKEALLEEIKGIVFKHVSSCGILVTQWAGQASYGLKKVQTNERSS</sequence>
<proteinExistence type="predicted"/>